<evidence type="ECO:0000256" key="1">
    <source>
        <dbReference type="SAM" id="Phobius"/>
    </source>
</evidence>
<comment type="caution">
    <text evidence="2">The sequence shown here is derived from an EMBL/GenBank/DDBJ whole genome shotgun (WGS) entry which is preliminary data.</text>
</comment>
<dbReference type="EMBL" id="CAMXCT030005035">
    <property type="protein sequence ID" value="CAL4798490.1"/>
    <property type="molecule type" value="Genomic_DNA"/>
</dbReference>
<proteinExistence type="predicted"/>
<name>A0A9P1DM54_9DINO</name>
<keyword evidence="1" id="KW-0812">Transmembrane</keyword>
<dbReference type="EMBL" id="CAMXCT020005035">
    <property type="protein sequence ID" value="CAL1164553.1"/>
    <property type="molecule type" value="Genomic_DNA"/>
</dbReference>
<evidence type="ECO:0000313" key="4">
    <source>
        <dbReference type="Proteomes" id="UP001152797"/>
    </source>
</evidence>
<keyword evidence="1" id="KW-1133">Transmembrane helix</keyword>
<feature type="transmembrane region" description="Helical" evidence="1">
    <location>
        <begin position="61"/>
        <end position="80"/>
    </location>
</feature>
<accession>A0A9P1DM54</accession>
<evidence type="ECO:0000313" key="2">
    <source>
        <dbReference type="EMBL" id="CAI4011178.1"/>
    </source>
</evidence>
<gene>
    <name evidence="2" type="ORF">C1SCF055_LOCUS36362</name>
</gene>
<evidence type="ECO:0000313" key="3">
    <source>
        <dbReference type="EMBL" id="CAL1164553.1"/>
    </source>
</evidence>
<protein>
    <submittedName>
        <fullName evidence="2">Uncharacterized protein</fullName>
    </submittedName>
</protein>
<feature type="transmembrane region" description="Helical" evidence="1">
    <location>
        <begin position="37"/>
        <end position="54"/>
    </location>
</feature>
<keyword evidence="1" id="KW-0472">Membrane</keyword>
<reference evidence="2" key="1">
    <citation type="submission" date="2022-10" db="EMBL/GenBank/DDBJ databases">
        <authorList>
            <person name="Chen Y."/>
            <person name="Dougan E. K."/>
            <person name="Chan C."/>
            <person name="Rhodes N."/>
            <person name="Thang M."/>
        </authorList>
    </citation>
    <scope>NUCLEOTIDE SEQUENCE</scope>
</reference>
<keyword evidence="4" id="KW-1185">Reference proteome</keyword>
<reference evidence="3" key="2">
    <citation type="submission" date="2024-04" db="EMBL/GenBank/DDBJ databases">
        <authorList>
            <person name="Chen Y."/>
            <person name="Shah S."/>
            <person name="Dougan E. K."/>
            <person name="Thang M."/>
            <person name="Chan C."/>
        </authorList>
    </citation>
    <scope>NUCLEOTIDE SEQUENCE [LARGE SCALE GENOMIC DNA]</scope>
</reference>
<dbReference type="AlphaFoldDB" id="A0A9P1DM54"/>
<organism evidence="2">
    <name type="scientific">Cladocopium goreaui</name>
    <dbReference type="NCBI Taxonomy" id="2562237"/>
    <lineage>
        <taxon>Eukaryota</taxon>
        <taxon>Sar</taxon>
        <taxon>Alveolata</taxon>
        <taxon>Dinophyceae</taxon>
        <taxon>Suessiales</taxon>
        <taxon>Symbiodiniaceae</taxon>
        <taxon>Cladocopium</taxon>
    </lineage>
</organism>
<dbReference type="Proteomes" id="UP001152797">
    <property type="component" value="Unassembled WGS sequence"/>
</dbReference>
<dbReference type="EMBL" id="CAMXCT010005035">
    <property type="protein sequence ID" value="CAI4011178.1"/>
    <property type="molecule type" value="Genomic_DNA"/>
</dbReference>
<sequence length="222" mass="24522">MAAKGSGQMFKQNTGDGLHGALAMIEKVMHLENYGRYAPLLGCTCFVTSLCVAISSGTHWMACLVILLFVINAFMLILSMRQVAARPCPDPEAPEAVEDSTERLEGCMRVLRKQLSDDLKQGVTNDQVFALLCACYCLRQARSTWGTNPDGTWGVFLERLQHILVAKKKTSLRIVSFTEWCEVSRWCGAQSSNTLLTILQSAIAVHKSPVPLQVMQLSKVLQ</sequence>